<dbReference type="FunCoup" id="B4MG40">
    <property type="interactions" value="2134"/>
</dbReference>
<evidence type="ECO:0000256" key="2">
    <source>
        <dbReference type="ARBA" id="ARBA00007717"/>
    </source>
</evidence>
<feature type="transmembrane region" description="Helical" evidence="9">
    <location>
        <begin position="506"/>
        <end position="527"/>
    </location>
</feature>
<dbReference type="InParanoid" id="B4MG40"/>
<keyword evidence="8" id="KW-0325">Glycoprotein</keyword>
<feature type="transmembrane region" description="Helical" evidence="9">
    <location>
        <begin position="15"/>
        <end position="35"/>
    </location>
</feature>
<dbReference type="SUPFAM" id="SSF53187">
    <property type="entry name" value="Zn-dependent exopeptidases"/>
    <property type="match status" value="1"/>
</dbReference>
<accession>B4MG40</accession>
<keyword evidence="7 9" id="KW-0472">Membrane</keyword>
<protein>
    <recommendedName>
        <fullName evidence="12">Nicalin</fullName>
    </recommendedName>
</protein>
<dbReference type="PANTHER" id="PTHR31826">
    <property type="entry name" value="NICALIN"/>
    <property type="match status" value="1"/>
</dbReference>
<dbReference type="GO" id="GO:0009966">
    <property type="term" value="P:regulation of signal transduction"/>
    <property type="evidence" value="ECO:0007669"/>
    <property type="project" value="InterPro"/>
</dbReference>
<evidence type="ECO:0000256" key="5">
    <source>
        <dbReference type="ARBA" id="ARBA00022824"/>
    </source>
</evidence>
<dbReference type="AlphaFoldDB" id="B4MG40"/>
<keyword evidence="6 9" id="KW-1133">Transmembrane helix</keyword>
<dbReference type="OMA" id="WSTSRHC"/>
<keyword evidence="11" id="KW-1185">Reference proteome</keyword>
<dbReference type="EMBL" id="CH940671">
    <property type="protein sequence ID" value="EDW58178.1"/>
    <property type="molecule type" value="Genomic_DNA"/>
</dbReference>
<dbReference type="Proteomes" id="UP000008792">
    <property type="component" value="Unassembled WGS sequence"/>
</dbReference>
<organism evidence="10 11">
    <name type="scientific">Drosophila virilis</name>
    <name type="common">Fruit fly</name>
    <dbReference type="NCBI Taxonomy" id="7244"/>
    <lineage>
        <taxon>Eukaryota</taxon>
        <taxon>Metazoa</taxon>
        <taxon>Ecdysozoa</taxon>
        <taxon>Arthropoda</taxon>
        <taxon>Hexapoda</taxon>
        <taxon>Insecta</taxon>
        <taxon>Pterygota</taxon>
        <taxon>Neoptera</taxon>
        <taxon>Endopterygota</taxon>
        <taxon>Diptera</taxon>
        <taxon>Brachycera</taxon>
        <taxon>Muscomorpha</taxon>
        <taxon>Ephydroidea</taxon>
        <taxon>Drosophilidae</taxon>
        <taxon>Drosophila</taxon>
    </lineage>
</organism>
<evidence type="ECO:0000256" key="8">
    <source>
        <dbReference type="ARBA" id="ARBA00023180"/>
    </source>
</evidence>
<evidence type="ECO:0008006" key="12">
    <source>
        <dbReference type="Google" id="ProtNLM"/>
    </source>
</evidence>
<evidence type="ECO:0000256" key="6">
    <source>
        <dbReference type="ARBA" id="ARBA00022989"/>
    </source>
</evidence>
<dbReference type="GO" id="GO:0005789">
    <property type="term" value="C:endoplasmic reticulum membrane"/>
    <property type="evidence" value="ECO:0007669"/>
    <property type="project" value="UniProtKB-SubCell"/>
</dbReference>
<keyword evidence="5" id="KW-0256">Endoplasmic reticulum</keyword>
<dbReference type="InterPro" id="IPR016574">
    <property type="entry name" value="Nicalin"/>
</dbReference>
<evidence type="ECO:0000313" key="11">
    <source>
        <dbReference type="Proteomes" id="UP000008792"/>
    </source>
</evidence>
<comment type="similarity">
    <text evidence="2">Belongs to the nicastrin family.</text>
</comment>
<keyword evidence="3 9" id="KW-0812">Transmembrane</keyword>
<evidence type="ECO:0000256" key="1">
    <source>
        <dbReference type="ARBA" id="ARBA00004389"/>
    </source>
</evidence>
<evidence type="ECO:0000256" key="3">
    <source>
        <dbReference type="ARBA" id="ARBA00022692"/>
    </source>
</evidence>
<dbReference type="eggNOG" id="KOG2526">
    <property type="taxonomic scope" value="Eukaryota"/>
</dbReference>
<dbReference type="PhylomeDB" id="B4MG40"/>
<comment type="subcellular location">
    <subcellularLocation>
        <location evidence="1">Endoplasmic reticulum membrane</location>
        <topology evidence="1">Single-pass membrane protein</topology>
    </subcellularLocation>
</comment>
<gene>
    <name evidence="10" type="primary">Dvir\GJ15420</name>
    <name evidence="10" type="ORF">Dvir_GJ15420</name>
</gene>
<dbReference type="HOGENOM" id="CLU_034102_2_0_1"/>
<sequence length="559" mass="63089">MFNEAVNLADIFRGGLPYCLLLTLPILIICSPGHASEFQVMSMIKFDVNGEYLGSRSSAISLEAKSLYTWSTGRHCVLARLLDISINDLNKIRQKAGGLIIMLPQDVQSLSNELKDQVLMMEQHMLTQSIPIPVHFAPFNRELDLIINDITSTAIDNEIRNKTALVQLLLSVNANGYHVTVDGQNNLANKNSKLPVIQGESFPNQFVLQHIDSTGEGNGLPLILITANLKTFGVINDYPLNADSAVLMALIEMFSKLHTTMGTIPKYRLGFLLSDSGLLLNFQGSKKWLEMDDNIALQNVEFVLCLDTITQSLINNQPNVLYMHVSKPPKEKTSISNYFKLLKSVAGHYSDNLTVEGVHKKINLADSKLSWEHERFCMKRYPAFTLSSAKSPGSPFRTTMFKNNESYIVEKLITSVKILAESLACYMYKIDPFSDIFKGHAVITEDNIRPYLGLKSILQNNDIRDGFEKYLKNVKIFYDKPDEREPDFMFYNSIDAKLSIYRVKPAIFDLFLTIAISSYLSAVYFVIQFFPRFYVLISTSTNSFIGRSIRTSPTALKRK</sequence>
<evidence type="ECO:0000256" key="9">
    <source>
        <dbReference type="SAM" id="Phobius"/>
    </source>
</evidence>
<dbReference type="OrthoDB" id="5913609at2759"/>
<keyword evidence="4" id="KW-0732">Signal</keyword>
<dbReference type="CDD" id="cd03882">
    <property type="entry name" value="M28_nicalin_like"/>
    <property type="match status" value="1"/>
</dbReference>
<proteinExistence type="inferred from homology"/>
<evidence type="ECO:0000256" key="4">
    <source>
        <dbReference type="ARBA" id="ARBA00022729"/>
    </source>
</evidence>
<dbReference type="KEGG" id="dvi:6636644"/>
<reference evidence="10 11" key="1">
    <citation type="journal article" date="2007" name="Nature">
        <title>Evolution of genes and genomes on the Drosophila phylogeny.</title>
        <authorList>
            <consortium name="Drosophila 12 Genomes Consortium"/>
            <person name="Clark A.G."/>
            <person name="Eisen M.B."/>
            <person name="Smith D.R."/>
            <person name="Bergman C.M."/>
            <person name="Oliver B."/>
            <person name="Markow T.A."/>
            <person name="Kaufman T.C."/>
            <person name="Kellis M."/>
            <person name="Gelbart W."/>
            <person name="Iyer V.N."/>
            <person name="Pollard D.A."/>
            <person name="Sackton T.B."/>
            <person name="Larracuente A.M."/>
            <person name="Singh N.D."/>
            <person name="Abad J.P."/>
            <person name="Abt D.N."/>
            <person name="Adryan B."/>
            <person name="Aguade M."/>
            <person name="Akashi H."/>
            <person name="Anderson W.W."/>
            <person name="Aquadro C.F."/>
            <person name="Ardell D.H."/>
            <person name="Arguello R."/>
            <person name="Artieri C.G."/>
            <person name="Barbash D.A."/>
            <person name="Barker D."/>
            <person name="Barsanti P."/>
            <person name="Batterham P."/>
            <person name="Batzoglou S."/>
            <person name="Begun D."/>
            <person name="Bhutkar A."/>
            <person name="Blanco E."/>
            <person name="Bosak S.A."/>
            <person name="Bradley R.K."/>
            <person name="Brand A.D."/>
            <person name="Brent M.R."/>
            <person name="Brooks A.N."/>
            <person name="Brown R.H."/>
            <person name="Butlin R.K."/>
            <person name="Caggese C."/>
            <person name="Calvi B.R."/>
            <person name="Bernardo de Carvalho A."/>
            <person name="Caspi A."/>
            <person name="Castrezana S."/>
            <person name="Celniker S.E."/>
            <person name="Chang J.L."/>
            <person name="Chapple C."/>
            <person name="Chatterji S."/>
            <person name="Chinwalla A."/>
            <person name="Civetta A."/>
            <person name="Clifton S.W."/>
            <person name="Comeron J.M."/>
            <person name="Costello J.C."/>
            <person name="Coyne J.A."/>
            <person name="Daub J."/>
            <person name="David R.G."/>
            <person name="Delcher A.L."/>
            <person name="Delehaunty K."/>
            <person name="Do C.B."/>
            <person name="Ebling H."/>
            <person name="Edwards K."/>
            <person name="Eickbush T."/>
            <person name="Evans J.D."/>
            <person name="Filipski A."/>
            <person name="Findeiss S."/>
            <person name="Freyhult E."/>
            <person name="Fulton L."/>
            <person name="Fulton R."/>
            <person name="Garcia A.C."/>
            <person name="Gardiner A."/>
            <person name="Garfield D.A."/>
            <person name="Garvin B.E."/>
            <person name="Gibson G."/>
            <person name="Gilbert D."/>
            <person name="Gnerre S."/>
            <person name="Godfrey J."/>
            <person name="Good R."/>
            <person name="Gotea V."/>
            <person name="Gravely B."/>
            <person name="Greenberg A.J."/>
            <person name="Griffiths-Jones S."/>
            <person name="Gross S."/>
            <person name="Guigo R."/>
            <person name="Gustafson E.A."/>
            <person name="Haerty W."/>
            <person name="Hahn M.W."/>
            <person name="Halligan D.L."/>
            <person name="Halpern A.L."/>
            <person name="Halter G.M."/>
            <person name="Han M.V."/>
            <person name="Heger A."/>
            <person name="Hillier L."/>
            <person name="Hinrichs A.S."/>
            <person name="Holmes I."/>
            <person name="Hoskins R.A."/>
            <person name="Hubisz M.J."/>
            <person name="Hultmark D."/>
            <person name="Huntley M.A."/>
            <person name="Jaffe D.B."/>
            <person name="Jagadeeshan S."/>
            <person name="Jeck W.R."/>
            <person name="Johnson J."/>
            <person name="Jones C.D."/>
            <person name="Jordan W.C."/>
            <person name="Karpen G.H."/>
            <person name="Kataoka E."/>
            <person name="Keightley P.D."/>
            <person name="Kheradpour P."/>
            <person name="Kirkness E.F."/>
            <person name="Koerich L.B."/>
            <person name="Kristiansen K."/>
            <person name="Kudrna D."/>
            <person name="Kulathinal R.J."/>
            <person name="Kumar S."/>
            <person name="Kwok R."/>
            <person name="Lander E."/>
            <person name="Langley C.H."/>
            <person name="Lapoint R."/>
            <person name="Lazzaro B.P."/>
            <person name="Lee S.J."/>
            <person name="Levesque L."/>
            <person name="Li R."/>
            <person name="Lin C.F."/>
            <person name="Lin M.F."/>
            <person name="Lindblad-Toh K."/>
            <person name="Llopart A."/>
            <person name="Long M."/>
            <person name="Low L."/>
            <person name="Lozovsky E."/>
            <person name="Lu J."/>
            <person name="Luo M."/>
            <person name="Machado C.A."/>
            <person name="Makalowski W."/>
            <person name="Marzo M."/>
            <person name="Matsuda M."/>
            <person name="Matzkin L."/>
            <person name="McAllister B."/>
            <person name="McBride C.S."/>
            <person name="McKernan B."/>
            <person name="McKernan K."/>
            <person name="Mendez-Lago M."/>
            <person name="Minx P."/>
            <person name="Mollenhauer M.U."/>
            <person name="Montooth K."/>
            <person name="Mount S.M."/>
            <person name="Mu X."/>
            <person name="Myers E."/>
            <person name="Negre B."/>
            <person name="Newfeld S."/>
            <person name="Nielsen R."/>
            <person name="Noor M.A."/>
            <person name="O'Grady P."/>
            <person name="Pachter L."/>
            <person name="Papaceit M."/>
            <person name="Parisi M.J."/>
            <person name="Parisi M."/>
            <person name="Parts L."/>
            <person name="Pedersen J.S."/>
            <person name="Pesole G."/>
            <person name="Phillippy A.M."/>
            <person name="Ponting C.P."/>
            <person name="Pop M."/>
            <person name="Porcelli D."/>
            <person name="Powell J.R."/>
            <person name="Prohaska S."/>
            <person name="Pruitt K."/>
            <person name="Puig M."/>
            <person name="Quesneville H."/>
            <person name="Ram K.R."/>
            <person name="Rand D."/>
            <person name="Rasmussen M.D."/>
            <person name="Reed L.K."/>
            <person name="Reenan R."/>
            <person name="Reily A."/>
            <person name="Remington K.A."/>
            <person name="Rieger T.T."/>
            <person name="Ritchie M.G."/>
            <person name="Robin C."/>
            <person name="Rogers Y.H."/>
            <person name="Rohde C."/>
            <person name="Rozas J."/>
            <person name="Rubenfield M.J."/>
            <person name="Ruiz A."/>
            <person name="Russo S."/>
            <person name="Salzberg S.L."/>
            <person name="Sanchez-Gracia A."/>
            <person name="Saranga D.J."/>
            <person name="Sato H."/>
            <person name="Schaeffer S.W."/>
            <person name="Schatz M.C."/>
            <person name="Schlenke T."/>
            <person name="Schwartz R."/>
            <person name="Segarra C."/>
            <person name="Singh R.S."/>
            <person name="Sirot L."/>
            <person name="Sirota M."/>
            <person name="Sisneros N.B."/>
            <person name="Smith C.D."/>
            <person name="Smith T.F."/>
            <person name="Spieth J."/>
            <person name="Stage D.E."/>
            <person name="Stark A."/>
            <person name="Stephan W."/>
            <person name="Strausberg R.L."/>
            <person name="Strempel S."/>
            <person name="Sturgill D."/>
            <person name="Sutton G."/>
            <person name="Sutton G.G."/>
            <person name="Tao W."/>
            <person name="Teichmann S."/>
            <person name="Tobari Y.N."/>
            <person name="Tomimura Y."/>
            <person name="Tsolas J.M."/>
            <person name="Valente V.L."/>
            <person name="Venter E."/>
            <person name="Venter J.C."/>
            <person name="Vicario S."/>
            <person name="Vieira F.G."/>
            <person name="Vilella A.J."/>
            <person name="Villasante A."/>
            <person name="Walenz B."/>
            <person name="Wang J."/>
            <person name="Wasserman M."/>
            <person name="Watts T."/>
            <person name="Wilson D."/>
            <person name="Wilson R.K."/>
            <person name="Wing R.A."/>
            <person name="Wolfner M.F."/>
            <person name="Wong A."/>
            <person name="Wong G.K."/>
            <person name="Wu C.I."/>
            <person name="Wu G."/>
            <person name="Yamamoto D."/>
            <person name="Yang H.P."/>
            <person name="Yang S.P."/>
            <person name="Yorke J.A."/>
            <person name="Yoshida K."/>
            <person name="Zdobnov E."/>
            <person name="Zhang P."/>
            <person name="Zhang Y."/>
            <person name="Zimin A.V."/>
            <person name="Baldwin J."/>
            <person name="Abdouelleil A."/>
            <person name="Abdulkadir J."/>
            <person name="Abebe A."/>
            <person name="Abera B."/>
            <person name="Abreu J."/>
            <person name="Acer S.C."/>
            <person name="Aftuck L."/>
            <person name="Alexander A."/>
            <person name="An P."/>
            <person name="Anderson E."/>
            <person name="Anderson S."/>
            <person name="Arachi H."/>
            <person name="Azer M."/>
            <person name="Bachantsang P."/>
            <person name="Barry A."/>
            <person name="Bayul T."/>
            <person name="Berlin A."/>
            <person name="Bessette D."/>
            <person name="Bloom T."/>
            <person name="Blye J."/>
            <person name="Boguslavskiy L."/>
            <person name="Bonnet C."/>
            <person name="Boukhgalter B."/>
            <person name="Bourzgui I."/>
            <person name="Brown A."/>
            <person name="Cahill P."/>
            <person name="Channer S."/>
            <person name="Cheshatsang Y."/>
            <person name="Chuda L."/>
            <person name="Citroen M."/>
            <person name="Collymore A."/>
            <person name="Cooke P."/>
            <person name="Costello M."/>
            <person name="D'Aco K."/>
            <person name="Daza R."/>
            <person name="De Haan G."/>
            <person name="DeGray S."/>
            <person name="DeMaso C."/>
            <person name="Dhargay N."/>
            <person name="Dooley K."/>
            <person name="Dooley E."/>
            <person name="Doricent M."/>
            <person name="Dorje P."/>
            <person name="Dorjee K."/>
            <person name="Dupes A."/>
            <person name="Elong R."/>
            <person name="Falk J."/>
            <person name="Farina A."/>
            <person name="Faro S."/>
            <person name="Ferguson D."/>
            <person name="Fisher S."/>
            <person name="Foley C.D."/>
            <person name="Franke A."/>
            <person name="Friedrich D."/>
            <person name="Gadbois L."/>
            <person name="Gearin G."/>
            <person name="Gearin C.R."/>
            <person name="Giannoukos G."/>
            <person name="Goode T."/>
            <person name="Graham J."/>
            <person name="Grandbois E."/>
            <person name="Grewal S."/>
            <person name="Gyaltsen K."/>
            <person name="Hafez N."/>
            <person name="Hagos B."/>
            <person name="Hall J."/>
            <person name="Henson C."/>
            <person name="Hollinger A."/>
            <person name="Honan T."/>
            <person name="Huard M.D."/>
            <person name="Hughes L."/>
            <person name="Hurhula B."/>
            <person name="Husby M.E."/>
            <person name="Kamat A."/>
            <person name="Kanga B."/>
            <person name="Kashin S."/>
            <person name="Khazanovich D."/>
            <person name="Kisner P."/>
            <person name="Lance K."/>
            <person name="Lara M."/>
            <person name="Lee W."/>
            <person name="Lennon N."/>
            <person name="Letendre F."/>
            <person name="LeVine R."/>
            <person name="Lipovsky A."/>
            <person name="Liu X."/>
            <person name="Liu J."/>
            <person name="Liu S."/>
            <person name="Lokyitsang T."/>
            <person name="Lokyitsang Y."/>
            <person name="Lubonja R."/>
            <person name="Lui A."/>
            <person name="MacDonald P."/>
            <person name="Magnisalis V."/>
            <person name="Maru K."/>
            <person name="Matthews C."/>
            <person name="McCusker W."/>
            <person name="McDonough S."/>
            <person name="Mehta T."/>
            <person name="Meldrim J."/>
            <person name="Meneus L."/>
            <person name="Mihai O."/>
            <person name="Mihalev A."/>
            <person name="Mihova T."/>
            <person name="Mittelman R."/>
            <person name="Mlenga V."/>
            <person name="Montmayeur A."/>
            <person name="Mulrain L."/>
            <person name="Navidi A."/>
            <person name="Naylor J."/>
            <person name="Negash T."/>
            <person name="Nguyen T."/>
            <person name="Nguyen N."/>
            <person name="Nicol R."/>
            <person name="Norbu C."/>
            <person name="Norbu N."/>
            <person name="Novod N."/>
            <person name="O'Neill B."/>
            <person name="Osman S."/>
            <person name="Markiewicz E."/>
            <person name="Oyono O.L."/>
            <person name="Patti C."/>
            <person name="Phunkhang P."/>
            <person name="Pierre F."/>
            <person name="Priest M."/>
            <person name="Raghuraman S."/>
            <person name="Rege F."/>
            <person name="Reyes R."/>
            <person name="Rise C."/>
            <person name="Rogov P."/>
            <person name="Ross K."/>
            <person name="Ryan E."/>
            <person name="Settipalli S."/>
            <person name="Shea T."/>
            <person name="Sherpa N."/>
            <person name="Shi L."/>
            <person name="Shih D."/>
            <person name="Sparrow T."/>
            <person name="Spaulding J."/>
            <person name="Stalker J."/>
            <person name="Stange-Thomann N."/>
            <person name="Stavropoulos S."/>
            <person name="Stone C."/>
            <person name="Strader C."/>
            <person name="Tesfaye S."/>
            <person name="Thomson T."/>
            <person name="Thoulutsang Y."/>
            <person name="Thoulutsang D."/>
            <person name="Topham K."/>
            <person name="Topping I."/>
            <person name="Tsamla T."/>
            <person name="Vassiliev H."/>
            <person name="Vo A."/>
            <person name="Wangchuk T."/>
            <person name="Wangdi T."/>
            <person name="Weiand M."/>
            <person name="Wilkinson J."/>
            <person name="Wilson A."/>
            <person name="Yadav S."/>
            <person name="Young G."/>
            <person name="Yu Q."/>
            <person name="Zembek L."/>
            <person name="Zhong D."/>
            <person name="Zimmer A."/>
            <person name="Zwirko Z."/>
            <person name="Jaffe D.B."/>
            <person name="Alvarez P."/>
            <person name="Brockman W."/>
            <person name="Butler J."/>
            <person name="Chin C."/>
            <person name="Gnerre S."/>
            <person name="Grabherr M."/>
            <person name="Kleber M."/>
            <person name="Mauceli E."/>
            <person name="MacCallum I."/>
        </authorList>
    </citation>
    <scope>NUCLEOTIDE SEQUENCE [LARGE SCALE GENOMIC DNA]</scope>
    <source>
        <strain evidence="11">Tucson 15010-1051.87</strain>
    </source>
</reference>
<name>B4MG40_DROVI</name>
<dbReference type="STRING" id="7244.B4MG40"/>
<evidence type="ECO:0000256" key="7">
    <source>
        <dbReference type="ARBA" id="ARBA00023136"/>
    </source>
</evidence>
<evidence type="ECO:0000313" key="10">
    <source>
        <dbReference type="EMBL" id="EDW58178.1"/>
    </source>
</evidence>